<dbReference type="EMBL" id="JAGYWB010000013">
    <property type="protein sequence ID" value="KAI0499695.1"/>
    <property type="molecule type" value="Genomic_DNA"/>
</dbReference>
<comment type="caution">
    <text evidence="1">The sequence shown here is derived from an EMBL/GenBank/DDBJ whole genome shotgun (WGS) entry which is preliminary data.</text>
</comment>
<dbReference type="AlphaFoldDB" id="A0A8T3AZR2"/>
<proteinExistence type="predicted"/>
<protein>
    <submittedName>
        <fullName evidence="1">Uncharacterized protein</fullName>
    </submittedName>
</protein>
<gene>
    <name evidence="1" type="ORF">KFK09_017903</name>
</gene>
<accession>A0A8T3AZR2</accession>
<dbReference type="Proteomes" id="UP000829196">
    <property type="component" value="Unassembled WGS sequence"/>
</dbReference>
<reference evidence="1" key="1">
    <citation type="journal article" date="2022" name="Front. Genet.">
        <title>Chromosome-Scale Assembly of the Dendrobium nobile Genome Provides Insights Into the Molecular Mechanism of the Biosynthesis of the Medicinal Active Ingredient of Dendrobium.</title>
        <authorList>
            <person name="Xu Q."/>
            <person name="Niu S.-C."/>
            <person name="Li K.-L."/>
            <person name="Zheng P.-J."/>
            <person name="Zhang X.-J."/>
            <person name="Jia Y."/>
            <person name="Liu Y."/>
            <person name="Niu Y.-X."/>
            <person name="Yu L.-H."/>
            <person name="Chen D.-F."/>
            <person name="Zhang G.-Q."/>
        </authorList>
    </citation>
    <scope>NUCLEOTIDE SEQUENCE</scope>
    <source>
        <tissue evidence="1">Leaf</tissue>
    </source>
</reference>
<organism evidence="1 2">
    <name type="scientific">Dendrobium nobile</name>
    <name type="common">Orchid</name>
    <dbReference type="NCBI Taxonomy" id="94219"/>
    <lineage>
        <taxon>Eukaryota</taxon>
        <taxon>Viridiplantae</taxon>
        <taxon>Streptophyta</taxon>
        <taxon>Embryophyta</taxon>
        <taxon>Tracheophyta</taxon>
        <taxon>Spermatophyta</taxon>
        <taxon>Magnoliopsida</taxon>
        <taxon>Liliopsida</taxon>
        <taxon>Asparagales</taxon>
        <taxon>Orchidaceae</taxon>
        <taxon>Epidendroideae</taxon>
        <taxon>Malaxideae</taxon>
        <taxon>Dendrobiinae</taxon>
        <taxon>Dendrobium</taxon>
    </lineage>
</organism>
<name>A0A8T3AZR2_DENNO</name>
<evidence type="ECO:0000313" key="1">
    <source>
        <dbReference type="EMBL" id="KAI0499695.1"/>
    </source>
</evidence>
<keyword evidence="2" id="KW-1185">Reference proteome</keyword>
<sequence length="88" mass="10072">MCSIHNCQSVQNGFILLEDLDFIAKLLDTELEALKSAHRASEDKRPFLVAIFEANKADTDHSRCQQSWTVSRVNLTRKKMKSIHILTN</sequence>
<evidence type="ECO:0000313" key="2">
    <source>
        <dbReference type="Proteomes" id="UP000829196"/>
    </source>
</evidence>